<evidence type="ECO:0000313" key="3">
    <source>
        <dbReference type="WBParaSite" id="GPUH_0002296201-mRNA-1"/>
    </source>
</evidence>
<dbReference type="WBParaSite" id="GPUH_0002296201-mRNA-1">
    <property type="protein sequence ID" value="GPUH_0002296201-mRNA-1"/>
    <property type="gene ID" value="GPUH_0002296201"/>
</dbReference>
<accession>A0A183EPP3</accession>
<proteinExistence type="predicted"/>
<dbReference type="Proteomes" id="UP000271098">
    <property type="component" value="Unassembled WGS sequence"/>
</dbReference>
<organism evidence="3">
    <name type="scientific">Gongylonema pulchrum</name>
    <dbReference type="NCBI Taxonomy" id="637853"/>
    <lineage>
        <taxon>Eukaryota</taxon>
        <taxon>Metazoa</taxon>
        <taxon>Ecdysozoa</taxon>
        <taxon>Nematoda</taxon>
        <taxon>Chromadorea</taxon>
        <taxon>Rhabditida</taxon>
        <taxon>Spirurina</taxon>
        <taxon>Spiruromorpha</taxon>
        <taxon>Spiruroidea</taxon>
        <taxon>Gongylonematidae</taxon>
        <taxon>Gongylonema</taxon>
    </lineage>
</organism>
<name>A0A183EPP3_9BILA</name>
<sequence>MTNEVVALASKADGETLSELQVHHISAWDYGSRQWNVALPEGSLLTMCAFNDMFAVATIHGGAHYEEENDEPQFETGEIHMF</sequence>
<evidence type="ECO:0000313" key="1">
    <source>
        <dbReference type="EMBL" id="VDN40744.1"/>
    </source>
</evidence>
<reference evidence="3" key="1">
    <citation type="submission" date="2016-06" db="UniProtKB">
        <authorList>
            <consortium name="WormBaseParasite"/>
        </authorList>
    </citation>
    <scope>IDENTIFICATION</scope>
</reference>
<reference evidence="1 2" key="2">
    <citation type="submission" date="2018-11" db="EMBL/GenBank/DDBJ databases">
        <authorList>
            <consortium name="Pathogen Informatics"/>
        </authorList>
    </citation>
    <scope>NUCLEOTIDE SEQUENCE [LARGE SCALE GENOMIC DNA]</scope>
</reference>
<gene>
    <name evidence="1" type="ORF">GPUH_LOCUS22934</name>
</gene>
<keyword evidence="2" id="KW-1185">Reference proteome</keyword>
<protein>
    <submittedName>
        <fullName evidence="3">Mcl1_mid domain-containing protein</fullName>
    </submittedName>
</protein>
<dbReference type="EMBL" id="UYRT01096347">
    <property type="protein sequence ID" value="VDN40744.1"/>
    <property type="molecule type" value="Genomic_DNA"/>
</dbReference>
<evidence type="ECO:0000313" key="2">
    <source>
        <dbReference type="Proteomes" id="UP000271098"/>
    </source>
</evidence>
<dbReference type="AlphaFoldDB" id="A0A183EPP3"/>